<reference evidence="1" key="2">
    <citation type="submission" date="2015-06" db="UniProtKB">
        <authorList>
            <consortium name="EnsemblProtists"/>
        </authorList>
    </citation>
    <scope>IDENTIFICATION</scope>
    <source>
        <strain evidence="1">Emoy2</strain>
    </source>
</reference>
<keyword evidence="2" id="KW-1185">Reference proteome</keyword>
<dbReference type="EMBL" id="JH598357">
    <property type="status" value="NOT_ANNOTATED_CDS"/>
    <property type="molecule type" value="Genomic_DNA"/>
</dbReference>
<proteinExistence type="predicted"/>
<accession>M4BKP1</accession>
<dbReference type="HOGENOM" id="CLU_2338059_0_0_1"/>
<dbReference type="Proteomes" id="UP000011713">
    <property type="component" value="Unassembled WGS sequence"/>
</dbReference>
<dbReference type="AlphaFoldDB" id="M4BKP1"/>
<name>M4BKP1_HYAAE</name>
<dbReference type="EnsemblProtists" id="HpaT806974">
    <property type="protein sequence ID" value="HpaP806974"/>
    <property type="gene ID" value="HpaG806974"/>
</dbReference>
<evidence type="ECO:0000313" key="1">
    <source>
        <dbReference type="EnsemblProtists" id="HpaP806974"/>
    </source>
</evidence>
<organism evidence="1 2">
    <name type="scientific">Hyaloperonospora arabidopsidis (strain Emoy2)</name>
    <name type="common">Downy mildew agent</name>
    <name type="synonym">Peronospora arabidopsidis</name>
    <dbReference type="NCBI Taxonomy" id="559515"/>
    <lineage>
        <taxon>Eukaryota</taxon>
        <taxon>Sar</taxon>
        <taxon>Stramenopiles</taxon>
        <taxon>Oomycota</taxon>
        <taxon>Peronosporomycetes</taxon>
        <taxon>Peronosporales</taxon>
        <taxon>Peronosporaceae</taxon>
        <taxon>Hyaloperonospora</taxon>
    </lineage>
</organism>
<sequence length="98" mass="11052">MPVVTRFRGIHYEYRLMLTTNVAELALVGNLSVVWNGWRACVAKQLSIVKFKRIMHLLLPGGAPRPSEAQSLLTLIQEEQNTVQVQCSSCSIDWRLGL</sequence>
<protein>
    <submittedName>
        <fullName evidence="1">Uncharacterized protein</fullName>
    </submittedName>
</protein>
<reference evidence="2" key="1">
    <citation type="journal article" date="2010" name="Science">
        <title>Signatures of adaptation to obligate biotrophy in the Hyaloperonospora arabidopsidis genome.</title>
        <authorList>
            <person name="Baxter L."/>
            <person name="Tripathy S."/>
            <person name="Ishaque N."/>
            <person name="Boot N."/>
            <person name="Cabral A."/>
            <person name="Kemen E."/>
            <person name="Thines M."/>
            <person name="Ah-Fong A."/>
            <person name="Anderson R."/>
            <person name="Badejoko W."/>
            <person name="Bittner-Eddy P."/>
            <person name="Boore J.L."/>
            <person name="Chibucos M.C."/>
            <person name="Coates M."/>
            <person name="Dehal P."/>
            <person name="Delehaunty K."/>
            <person name="Dong S."/>
            <person name="Downton P."/>
            <person name="Dumas B."/>
            <person name="Fabro G."/>
            <person name="Fronick C."/>
            <person name="Fuerstenberg S.I."/>
            <person name="Fulton L."/>
            <person name="Gaulin E."/>
            <person name="Govers F."/>
            <person name="Hughes L."/>
            <person name="Humphray S."/>
            <person name="Jiang R.H."/>
            <person name="Judelson H."/>
            <person name="Kamoun S."/>
            <person name="Kyung K."/>
            <person name="Meijer H."/>
            <person name="Minx P."/>
            <person name="Morris P."/>
            <person name="Nelson J."/>
            <person name="Phuntumart V."/>
            <person name="Qutob D."/>
            <person name="Rehmany A."/>
            <person name="Rougon-Cardoso A."/>
            <person name="Ryden P."/>
            <person name="Torto-Alalibo T."/>
            <person name="Studholme D."/>
            <person name="Wang Y."/>
            <person name="Win J."/>
            <person name="Wood J."/>
            <person name="Clifton S.W."/>
            <person name="Rogers J."/>
            <person name="Van den Ackerveken G."/>
            <person name="Jones J.D."/>
            <person name="McDowell J.M."/>
            <person name="Beynon J."/>
            <person name="Tyler B.M."/>
        </authorList>
    </citation>
    <scope>NUCLEOTIDE SEQUENCE [LARGE SCALE GENOMIC DNA]</scope>
    <source>
        <strain evidence="2">Emoy2</strain>
    </source>
</reference>
<evidence type="ECO:0000313" key="2">
    <source>
        <dbReference type="Proteomes" id="UP000011713"/>
    </source>
</evidence>
<dbReference type="InParanoid" id="M4BKP1"/>
<dbReference type="VEuPathDB" id="FungiDB:HpaG806974"/>